<gene>
    <name evidence="3" type="ORF">EDC16_1043</name>
</gene>
<organism evidence="3 4">
    <name type="scientific">Testudinibacter aquarius</name>
    <dbReference type="NCBI Taxonomy" id="1524974"/>
    <lineage>
        <taxon>Bacteria</taxon>
        <taxon>Pseudomonadati</taxon>
        <taxon>Pseudomonadota</taxon>
        <taxon>Gammaproteobacteria</taxon>
        <taxon>Pasteurellales</taxon>
        <taxon>Pasteurellaceae</taxon>
        <taxon>Testudinibacter</taxon>
    </lineage>
</organism>
<dbReference type="RefSeq" id="WP_132966003.1">
    <property type="nucleotide sequence ID" value="NZ_LEKL01000020.1"/>
</dbReference>
<dbReference type="EMBL" id="SMCP01000004">
    <property type="protein sequence ID" value="TCV87818.1"/>
    <property type="molecule type" value="Genomic_DNA"/>
</dbReference>
<evidence type="ECO:0000313" key="4">
    <source>
        <dbReference type="Proteomes" id="UP000294619"/>
    </source>
</evidence>
<evidence type="ECO:0000256" key="1">
    <source>
        <dbReference type="SAM" id="MobiDB-lite"/>
    </source>
</evidence>
<name>A0A4R3Y9Z6_9PAST</name>
<dbReference type="InterPro" id="IPR021241">
    <property type="entry name" value="CsiV"/>
</dbReference>
<feature type="chain" id="PRO_5020919614" evidence="2">
    <location>
        <begin position="25"/>
        <end position="280"/>
    </location>
</feature>
<dbReference type="Pfam" id="PF10972">
    <property type="entry name" value="CsiV"/>
    <property type="match status" value="1"/>
</dbReference>
<proteinExistence type="predicted"/>
<comment type="caution">
    <text evidence="3">The sequence shown here is derived from an EMBL/GenBank/DDBJ whole genome shotgun (WGS) entry which is preliminary data.</text>
</comment>
<evidence type="ECO:0000313" key="3">
    <source>
        <dbReference type="EMBL" id="TCV87818.1"/>
    </source>
</evidence>
<dbReference type="AlphaFoldDB" id="A0A4R3Y9Z6"/>
<dbReference type="Proteomes" id="UP000294619">
    <property type="component" value="Unassembled WGS sequence"/>
</dbReference>
<reference evidence="3 4" key="1">
    <citation type="submission" date="2019-03" db="EMBL/GenBank/DDBJ databases">
        <title>Genomic Encyclopedia of Type Strains, Phase IV (KMG-IV): sequencing the most valuable type-strain genomes for metagenomic binning, comparative biology and taxonomic classification.</title>
        <authorList>
            <person name="Goeker M."/>
        </authorList>
    </citation>
    <scope>NUCLEOTIDE SEQUENCE [LARGE SCALE GENOMIC DNA]</scope>
    <source>
        <strain evidence="3 4">DSM 28140</strain>
    </source>
</reference>
<protein>
    <submittedName>
        <fullName evidence="3">Peptidoglycan-binding protein CsiV</fullName>
    </submittedName>
</protein>
<feature type="region of interest" description="Disordered" evidence="1">
    <location>
        <begin position="30"/>
        <end position="50"/>
    </location>
</feature>
<keyword evidence="2" id="KW-0732">Signal</keyword>
<accession>A0A4R3Y9Z6</accession>
<feature type="signal peptide" evidence="2">
    <location>
        <begin position="1"/>
        <end position="24"/>
    </location>
</feature>
<sequence>MTLSKSFWALTVKSLALCIFGAQAYADQTAPTQNSVPAPAPITSTENTTIPPVVTTEQNNENQYATQINVELIIFQRLFEQDSLNQKFPELTSAIPLEDALLPSPELPQARTLAPDQMQLNEIFTKFQQHGAYIPFYHQAWSQPLLQQSASFPLRIQSDLSTVPAIDGRLLIWQGDKIELNFNLAFSYDSLSGNAQQAFANLAQSAVSTVPDIDAVKDSAKVESQQTAQRHTIQYQSQSSYTDNQMMYFDHPLFGILVLINSADGKPLKGVNSENNNELQ</sequence>
<evidence type="ECO:0000256" key="2">
    <source>
        <dbReference type="SAM" id="SignalP"/>
    </source>
</evidence>